<name>A0A178ZLS1_9EURO</name>
<dbReference type="GeneID" id="30009333"/>
<proteinExistence type="inferred from homology"/>
<dbReference type="GO" id="GO:0016973">
    <property type="term" value="P:poly(A)+ mRNA export from nucleus"/>
    <property type="evidence" value="ECO:0007669"/>
    <property type="project" value="EnsemblFungi"/>
</dbReference>
<dbReference type="GO" id="GO:0000447">
    <property type="term" value="P:endonucleolytic cleavage in ITS1 to separate SSU-rRNA from 5.8S rRNA and LSU-rRNA from tricistronic rRNA transcript (SSU-rRNA, 5.8S rRNA, LSU-rRNA)"/>
    <property type="evidence" value="ECO:0007669"/>
    <property type="project" value="EnsemblFungi"/>
</dbReference>
<keyword evidence="4" id="KW-1185">Reference proteome</keyword>
<feature type="compositionally biased region" description="Basic residues" evidence="2">
    <location>
        <begin position="1"/>
        <end position="10"/>
    </location>
</feature>
<dbReference type="GO" id="GO:0030515">
    <property type="term" value="F:snoRNA binding"/>
    <property type="evidence" value="ECO:0007669"/>
    <property type="project" value="EnsemblFungi"/>
</dbReference>
<reference evidence="3 4" key="1">
    <citation type="submission" date="2016-04" db="EMBL/GenBank/DDBJ databases">
        <title>Draft genome of Fonsecaea erecta CBS 125763.</title>
        <authorList>
            <person name="Weiss V.A."/>
            <person name="Vicente V.A."/>
            <person name="Raittz R.T."/>
            <person name="Moreno L.F."/>
            <person name="De Souza E.M."/>
            <person name="Pedrosa F.O."/>
            <person name="Steffens M.B."/>
            <person name="Faoro H."/>
            <person name="Tadra-Sfeir M.Z."/>
            <person name="Najafzadeh M.J."/>
            <person name="Felipe M.S."/>
            <person name="Teixeira M."/>
            <person name="Sun J."/>
            <person name="Xi L."/>
            <person name="Gomes R."/>
            <person name="De Azevedo C.M."/>
            <person name="Salgado C.G."/>
            <person name="Da Silva M.B."/>
            <person name="Nascimento M.F."/>
            <person name="Queiroz-Telles F."/>
            <person name="Attili D.S."/>
            <person name="Gorbushina A."/>
        </authorList>
    </citation>
    <scope>NUCLEOTIDE SEQUENCE [LARGE SCALE GENOMIC DNA]</scope>
    <source>
        <strain evidence="3 4">CBS 125763</strain>
    </source>
</reference>
<feature type="compositionally biased region" description="Polar residues" evidence="2">
    <location>
        <begin position="73"/>
        <end position="83"/>
    </location>
</feature>
<dbReference type="PANTHER" id="PTHR12821:SF0">
    <property type="entry name" value="BYSTIN"/>
    <property type="match status" value="1"/>
</dbReference>
<dbReference type="RefSeq" id="XP_018693530.1">
    <property type="nucleotide sequence ID" value="XM_018836677.1"/>
</dbReference>
<dbReference type="Proteomes" id="UP000078343">
    <property type="component" value="Unassembled WGS sequence"/>
</dbReference>
<evidence type="ECO:0000256" key="2">
    <source>
        <dbReference type="SAM" id="MobiDB-lite"/>
    </source>
</evidence>
<feature type="region of interest" description="Disordered" evidence="2">
    <location>
        <begin position="1"/>
        <end position="50"/>
    </location>
</feature>
<feature type="compositionally biased region" description="Acidic residues" evidence="2">
    <location>
        <begin position="178"/>
        <end position="188"/>
    </location>
</feature>
<dbReference type="Pfam" id="PF05291">
    <property type="entry name" value="Bystin"/>
    <property type="match status" value="1"/>
</dbReference>
<dbReference type="PANTHER" id="PTHR12821">
    <property type="entry name" value="BYSTIN"/>
    <property type="match status" value="1"/>
</dbReference>
<evidence type="ECO:0000313" key="3">
    <source>
        <dbReference type="EMBL" id="OAP60163.1"/>
    </source>
</evidence>
<dbReference type="GO" id="GO:0032040">
    <property type="term" value="C:small-subunit processome"/>
    <property type="evidence" value="ECO:0007669"/>
    <property type="project" value="EnsemblFungi"/>
</dbReference>
<feature type="compositionally biased region" description="Basic residues" evidence="2">
    <location>
        <begin position="24"/>
        <end position="35"/>
    </location>
</feature>
<comment type="similarity">
    <text evidence="1">Belongs to the bystin family.</text>
</comment>
<feature type="region of interest" description="Disordered" evidence="2">
    <location>
        <begin position="158"/>
        <end position="193"/>
    </location>
</feature>
<sequence length="531" mass="58935">MSKAATVRRHVPLEDDITASGGRLRTKSITGKRKSRSDENAQGDGYIDSRSSRKILAIAQDLVDEDAAERRASSANITSSKNGAFNFDSRFAVDDEGEDGGVEGESRFDDEEEWIPEDDDAVAPENDMDPEEMAVYKRFLQDGEELADFAPSLANLTTSDPFSTDGRHRHQQARTNEVAEEDEQEEGESQTTNLADLILQRIAEKEALEASRAADQPQPFIGGGPMEDAVEIPMRVVETFTKVGQLLTRYKSGPLPKPFKVLPTLPQWPDLLSITRPENWTPHAVYRATKIFISAPAATGQHFCETVLLDRVRDDIQETKKLNVHLYNALKAAFYRPSAFFKGFLFPLVQSSCTLREAHIISSVLAKIKIPVLHSAAALLRLCEISAEQTANVNSEAAGAANIFIRVLLAKKYALPYKVVDGLVFHFLRFRASKEQDQEALGSKEAKLPVLWHQSLLIFAQTYRNEITEDQREALLDLLLVRGHKDIGPEVRRELLAGRNRAAADGQGGGEMQVDALEKRDDGDDTMDMTG</sequence>
<dbReference type="AlphaFoldDB" id="A0A178ZLS1"/>
<dbReference type="InterPro" id="IPR007955">
    <property type="entry name" value="Bystin"/>
</dbReference>
<dbReference type="EMBL" id="LVYI01000004">
    <property type="protein sequence ID" value="OAP60163.1"/>
    <property type="molecule type" value="Genomic_DNA"/>
</dbReference>
<feature type="region of interest" description="Disordered" evidence="2">
    <location>
        <begin position="502"/>
        <end position="531"/>
    </location>
</feature>
<dbReference type="GO" id="GO:0030686">
    <property type="term" value="C:90S preribosome"/>
    <property type="evidence" value="ECO:0007669"/>
    <property type="project" value="EnsemblFungi"/>
</dbReference>
<accession>A0A178ZLS1</accession>
<evidence type="ECO:0000313" key="4">
    <source>
        <dbReference type="Proteomes" id="UP000078343"/>
    </source>
</evidence>
<dbReference type="GO" id="GO:0005737">
    <property type="term" value="C:cytoplasm"/>
    <property type="evidence" value="ECO:0007669"/>
    <property type="project" value="EnsemblFungi"/>
</dbReference>
<organism evidence="3 4">
    <name type="scientific">Fonsecaea erecta</name>
    <dbReference type="NCBI Taxonomy" id="1367422"/>
    <lineage>
        <taxon>Eukaryota</taxon>
        <taxon>Fungi</taxon>
        <taxon>Dikarya</taxon>
        <taxon>Ascomycota</taxon>
        <taxon>Pezizomycotina</taxon>
        <taxon>Eurotiomycetes</taxon>
        <taxon>Chaetothyriomycetidae</taxon>
        <taxon>Chaetothyriales</taxon>
        <taxon>Herpotrichiellaceae</taxon>
        <taxon>Fonsecaea</taxon>
    </lineage>
</organism>
<gene>
    <name evidence="3" type="ORF">AYL99_05165</name>
</gene>
<dbReference type="GO" id="GO:0030688">
    <property type="term" value="C:preribosome, small subunit precursor"/>
    <property type="evidence" value="ECO:0007669"/>
    <property type="project" value="EnsemblFungi"/>
</dbReference>
<dbReference type="OrthoDB" id="2192561at2759"/>
<protein>
    <recommendedName>
        <fullName evidence="5">Bystin</fullName>
    </recommendedName>
</protein>
<evidence type="ECO:0000256" key="1">
    <source>
        <dbReference type="ARBA" id="ARBA00007114"/>
    </source>
</evidence>
<comment type="caution">
    <text evidence="3">The sequence shown here is derived from an EMBL/GenBank/DDBJ whole genome shotgun (WGS) entry which is preliminary data.</text>
</comment>
<evidence type="ECO:0008006" key="5">
    <source>
        <dbReference type="Google" id="ProtNLM"/>
    </source>
</evidence>
<feature type="compositionally biased region" description="Acidic residues" evidence="2">
    <location>
        <begin position="94"/>
        <end position="129"/>
    </location>
</feature>
<feature type="region of interest" description="Disordered" evidence="2">
    <location>
        <begin position="72"/>
        <end position="129"/>
    </location>
</feature>
<dbReference type="STRING" id="1367422.A0A178ZLS1"/>